<dbReference type="SUPFAM" id="SSF52833">
    <property type="entry name" value="Thioredoxin-like"/>
    <property type="match status" value="1"/>
</dbReference>
<dbReference type="Pfam" id="PF13410">
    <property type="entry name" value="GST_C_2"/>
    <property type="match status" value="1"/>
</dbReference>
<feature type="domain" description="GST N-terminal" evidence="1">
    <location>
        <begin position="3"/>
        <end position="82"/>
    </location>
</feature>
<evidence type="ECO:0000313" key="3">
    <source>
        <dbReference type="EMBL" id="MFJ5446039.1"/>
    </source>
</evidence>
<proteinExistence type="predicted"/>
<organism evidence="3 4">
    <name type="scientific">Methylobacillus methanolivorans</name>
    <dbReference type="NCBI Taxonomy" id="1848927"/>
    <lineage>
        <taxon>Bacteria</taxon>
        <taxon>Pseudomonadati</taxon>
        <taxon>Pseudomonadota</taxon>
        <taxon>Betaproteobacteria</taxon>
        <taxon>Nitrosomonadales</taxon>
        <taxon>Methylophilaceae</taxon>
        <taxon>Methylobacillus</taxon>
    </lineage>
</organism>
<reference evidence="3 4" key="1">
    <citation type="submission" date="2024-11" db="EMBL/GenBank/DDBJ databases">
        <authorList>
            <person name="Kaparullina E.N."/>
            <person name="Delegan Y.A."/>
            <person name="Doronina N.V."/>
        </authorList>
    </citation>
    <scope>NUCLEOTIDE SEQUENCE [LARGE SCALE GENOMIC DNA]</scope>
    <source>
        <strain evidence="3 4">7sh_L</strain>
    </source>
</reference>
<dbReference type="InterPro" id="IPR036249">
    <property type="entry name" value="Thioredoxin-like_sf"/>
</dbReference>
<sequence>MAVLPVLYSYRRCPYAMRARMALHYADISVEVREIALKAKPAHMLQVSPKGTVPVLVLPDGSVIDESLDIMRWALQQHDPDDWLGSQAQRSQAESLIAENDGPFKRALDQYKYAIRFPEQPPETYRAQGEVFLKQLEMRLHQHTYLLSDQTNLADIAIFPFVRQFSMVDEAWFEATSYHRVKAWLQAWLLSERFSAIMQKYPTYVD</sequence>
<feature type="domain" description="GST C-terminal" evidence="2">
    <location>
        <begin position="86"/>
        <end position="205"/>
    </location>
</feature>
<dbReference type="PROSITE" id="PS50405">
    <property type="entry name" value="GST_CTER"/>
    <property type="match status" value="1"/>
</dbReference>
<dbReference type="PANTHER" id="PTHR43968">
    <property type="match status" value="1"/>
</dbReference>
<gene>
    <name evidence="3" type="ORF">ACIKP9_07345</name>
</gene>
<accession>A0ABW8GKV1</accession>
<protein>
    <submittedName>
        <fullName evidence="3">Glutathione S-transferase</fullName>
    </submittedName>
</protein>
<dbReference type="InterPro" id="IPR010987">
    <property type="entry name" value="Glutathione-S-Trfase_C-like"/>
</dbReference>
<evidence type="ECO:0000259" key="1">
    <source>
        <dbReference type="PROSITE" id="PS50404"/>
    </source>
</evidence>
<comment type="caution">
    <text evidence="3">The sequence shown here is derived from an EMBL/GenBank/DDBJ whole genome shotgun (WGS) entry which is preliminary data.</text>
</comment>
<dbReference type="CDD" id="cd03060">
    <property type="entry name" value="GST_N_Omega_like"/>
    <property type="match status" value="1"/>
</dbReference>
<dbReference type="InterPro" id="IPR040079">
    <property type="entry name" value="Glutathione_S-Trfase"/>
</dbReference>
<dbReference type="Gene3D" id="1.20.1050.10">
    <property type="match status" value="1"/>
</dbReference>
<dbReference type="PANTHER" id="PTHR43968:SF6">
    <property type="entry name" value="GLUTATHIONE S-TRANSFERASE OMEGA"/>
    <property type="match status" value="1"/>
</dbReference>
<dbReference type="RefSeq" id="WP_400881073.1">
    <property type="nucleotide sequence ID" value="NZ_JBIWXY010000001.1"/>
</dbReference>
<dbReference type="CDD" id="cd03196">
    <property type="entry name" value="GST_C_5"/>
    <property type="match status" value="1"/>
</dbReference>
<dbReference type="PROSITE" id="PS50404">
    <property type="entry name" value="GST_NTER"/>
    <property type="match status" value="1"/>
</dbReference>
<dbReference type="Proteomes" id="UP001617669">
    <property type="component" value="Unassembled WGS sequence"/>
</dbReference>
<keyword evidence="4" id="KW-1185">Reference proteome</keyword>
<name>A0ABW8GKV1_9PROT</name>
<evidence type="ECO:0000313" key="4">
    <source>
        <dbReference type="Proteomes" id="UP001617669"/>
    </source>
</evidence>
<dbReference type="PROSITE" id="PS51354">
    <property type="entry name" value="GLUTAREDOXIN_2"/>
    <property type="match status" value="1"/>
</dbReference>
<evidence type="ECO:0000259" key="2">
    <source>
        <dbReference type="PROSITE" id="PS50405"/>
    </source>
</evidence>
<dbReference type="InterPro" id="IPR004045">
    <property type="entry name" value="Glutathione_S-Trfase_N"/>
</dbReference>
<dbReference type="EMBL" id="JBIWXY010000001">
    <property type="protein sequence ID" value="MFJ5446039.1"/>
    <property type="molecule type" value="Genomic_DNA"/>
</dbReference>
<dbReference type="Gene3D" id="3.40.30.10">
    <property type="entry name" value="Glutaredoxin"/>
    <property type="match status" value="1"/>
</dbReference>
<dbReference type="SUPFAM" id="SSF47616">
    <property type="entry name" value="GST C-terminal domain-like"/>
    <property type="match status" value="1"/>
</dbReference>
<dbReference type="InterPro" id="IPR050983">
    <property type="entry name" value="GST_Omega/HSP26"/>
</dbReference>
<dbReference type="SFLD" id="SFLDS00019">
    <property type="entry name" value="Glutathione_Transferase_(cytos"/>
    <property type="match status" value="1"/>
</dbReference>
<dbReference type="Pfam" id="PF13417">
    <property type="entry name" value="GST_N_3"/>
    <property type="match status" value="1"/>
</dbReference>
<dbReference type="InterPro" id="IPR036282">
    <property type="entry name" value="Glutathione-S-Trfase_C_sf"/>
</dbReference>